<keyword evidence="5 13" id="KW-0548">Nucleotidyltransferase</keyword>
<sequence length="300" mass="33838">MSLTGHLAQLEAEAVHIVREATAQARSPVMLFSAGKDSTVLAHIALRAFYPSKPPFPLLHIDSTWEFRDLIAFRDAFANDNGFRLIVHANERGRADGINPFEHGDYYTATMRTEPLKAALDEGRFDIIFGGARRDEDRSRAKERVVSFRSSQHAWDPRQQRAELWQLYNARCAQGQTARVFPLSNWTESDVLAYALARDIPLAPLYFAAPRPVIARKGTYIVVDEHRRMRFEPDDEVVEKTVRFRTLGCWPVTGAIESDASDIASVLAETRSAKVSERQGRLGDGDAGQSLEEKKREGYF</sequence>
<gene>
    <name evidence="13" type="ORF">GL4_2037</name>
</gene>
<dbReference type="GO" id="GO:0004781">
    <property type="term" value="F:sulfate adenylyltransferase (ATP) activity"/>
    <property type="evidence" value="ECO:0007669"/>
    <property type="project" value="UniProtKB-EC"/>
</dbReference>
<evidence type="ECO:0000256" key="6">
    <source>
        <dbReference type="ARBA" id="ARBA00022741"/>
    </source>
</evidence>
<dbReference type="SUPFAM" id="SSF52402">
    <property type="entry name" value="Adenine nucleotide alpha hydrolases-like"/>
    <property type="match status" value="1"/>
</dbReference>
<evidence type="ECO:0000256" key="2">
    <source>
        <dbReference type="ARBA" id="ARBA00012391"/>
    </source>
</evidence>
<dbReference type="PIRSF" id="PIRSF002936">
    <property type="entry name" value="CysDAde_trans"/>
    <property type="match status" value="1"/>
</dbReference>
<dbReference type="AlphaFoldDB" id="A0A0A8K652"/>
<evidence type="ECO:0000256" key="5">
    <source>
        <dbReference type="ARBA" id="ARBA00022695"/>
    </source>
</evidence>
<dbReference type="PANTHER" id="PTHR43196">
    <property type="entry name" value="SULFATE ADENYLYLTRANSFERASE SUBUNIT 2"/>
    <property type="match status" value="1"/>
</dbReference>
<dbReference type="OrthoDB" id="9772604at2"/>
<evidence type="ECO:0000256" key="8">
    <source>
        <dbReference type="ARBA" id="ARBA00030256"/>
    </source>
</evidence>
<evidence type="ECO:0000259" key="12">
    <source>
        <dbReference type="Pfam" id="PF01507"/>
    </source>
</evidence>
<evidence type="ECO:0000256" key="11">
    <source>
        <dbReference type="SAM" id="MobiDB-lite"/>
    </source>
</evidence>
<evidence type="ECO:0000313" key="14">
    <source>
        <dbReference type="Proteomes" id="UP000031643"/>
    </source>
</evidence>
<dbReference type="GO" id="GO:0005524">
    <property type="term" value="F:ATP binding"/>
    <property type="evidence" value="ECO:0007669"/>
    <property type="project" value="UniProtKB-KW"/>
</dbReference>
<dbReference type="KEGG" id="mcg:GL4_2037"/>
<dbReference type="InterPro" id="IPR014729">
    <property type="entry name" value="Rossmann-like_a/b/a_fold"/>
</dbReference>
<dbReference type="GO" id="GO:0000103">
    <property type="term" value="P:sulfate assimilation"/>
    <property type="evidence" value="ECO:0007669"/>
    <property type="project" value="InterPro"/>
</dbReference>
<dbReference type="InterPro" id="IPR050128">
    <property type="entry name" value="Sulfate_adenylyltrnsfr_sub2"/>
</dbReference>
<feature type="compositionally biased region" description="Basic and acidic residues" evidence="11">
    <location>
        <begin position="291"/>
        <end position="300"/>
    </location>
</feature>
<evidence type="ECO:0000256" key="3">
    <source>
        <dbReference type="ARBA" id="ARBA00022004"/>
    </source>
</evidence>
<evidence type="ECO:0000256" key="4">
    <source>
        <dbReference type="ARBA" id="ARBA00022679"/>
    </source>
</evidence>
<dbReference type="Gene3D" id="3.40.50.620">
    <property type="entry name" value="HUPs"/>
    <property type="match status" value="1"/>
</dbReference>
<comment type="catalytic activity">
    <reaction evidence="10">
        <text>sulfate + ATP + H(+) = adenosine 5'-phosphosulfate + diphosphate</text>
        <dbReference type="Rhea" id="RHEA:18133"/>
        <dbReference type="ChEBI" id="CHEBI:15378"/>
        <dbReference type="ChEBI" id="CHEBI:16189"/>
        <dbReference type="ChEBI" id="CHEBI:30616"/>
        <dbReference type="ChEBI" id="CHEBI:33019"/>
        <dbReference type="ChEBI" id="CHEBI:58243"/>
        <dbReference type="EC" id="2.7.7.4"/>
    </reaction>
</comment>
<feature type="region of interest" description="Disordered" evidence="11">
    <location>
        <begin position="274"/>
        <end position="300"/>
    </location>
</feature>
<feature type="domain" description="Phosphoadenosine phosphosulphate reductase" evidence="12">
    <location>
        <begin position="28"/>
        <end position="254"/>
    </location>
</feature>
<dbReference type="RefSeq" id="WP_045367046.1">
    <property type="nucleotide sequence ID" value="NZ_AP014648.1"/>
</dbReference>
<name>A0A0A8K652_9HYPH</name>
<evidence type="ECO:0000256" key="10">
    <source>
        <dbReference type="ARBA" id="ARBA00049370"/>
    </source>
</evidence>
<keyword evidence="14" id="KW-1185">Reference proteome</keyword>
<dbReference type="PANTHER" id="PTHR43196:SF1">
    <property type="entry name" value="SULFATE ADENYLYLTRANSFERASE SUBUNIT 2"/>
    <property type="match status" value="1"/>
</dbReference>
<protein>
    <recommendedName>
        <fullName evidence="3">Sulfate adenylyltransferase subunit 2</fullName>
        <ecNumber evidence="2">2.7.7.4</ecNumber>
    </recommendedName>
    <alternativeName>
        <fullName evidence="8">ATP-sulfurylase small subunit</fullName>
    </alternativeName>
    <alternativeName>
        <fullName evidence="9">Sulfate adenylate transferase</fullName>
    </alternativeName>
</protein>
<evidence type="ECO:0000256" key="1">
    <source>
        <dbReference type="ARBA" id="ARBA00008885"/>
    </source>
</evidence>
<keyword evidence="4 13" id="KW-0808">Transferase</keyword>
<evidence type="ECO:0000256" key="9">
    <source>
        <dbReference type="ARBA" id="ARBA00031812"/>
    </source>
</evidence>
<keyword evidence="7" id="KW-0067">ATP-binding</keyword>
<dbReference type="NCBIfam" id="NF003587">
    <property type="entry name" value="PRK05253.1"/>
    <property type="match status" value="1"/>
</dbReference>
<organism evidence="13 14">
    <name type="scientific">Methyloceanibacter caenitepidi</name>
    <dbReference type="NCBI Taxonomy" id="1384459"/>
    <lineage>
        <taxon>Bacteria</taxon>
        <taxon>Pseudomonadati</taxon>
        <taxon>Pseudomonadota</taxon>
        <taxon>Alphaproteobacteria</taxon>
        <taxon>Hyphomicrobiales</taxon>
        <taxon>Hyphomicrobiaceae</taxon>
        <taxon>Methyloceanibacter</taxon>
    </lineage>
</organism>
<dbReference type="STRING" id="1384459.GL4_2037"/>
<dbReference type="HOGENOM" id="CLU_043026_0_0_5"/>
<proteinExistence type="inferred from homology"/>
<evidence type="ECO:0000256" key="7">
    <source>
        <dbReference type="ARBA" id="ARBA00022840"/>
    </source>
</evidence>
<dbReference type="EMBL" id="AP014648">
    <property type="protein sequence ID" value="BAQ17484.1"/>
    <property type="molecule type" value="Genomic_DNA"/>
</dbReference>
<feature type="compositionally biased region" description="Basic and acidic residues" evidence="11">
    <location>
        <begin position="274"/>
        <end position="284"/>
    </location>
</feature>
<dbReference type="Pfam" id="PF01507">
    <property type="entry name" value="PAPS_reduct"/>
    <property type="match status" value="1"/>
</dbReference>
<dbReference type="InterPro" id="IPR011784">
    <property type="entry name" value="SO4_adenylTrfase_ssu"/>
</dbReference>
<reference evidence="13 14" key="1">
    <citation type="submission" date="2014-09" db="EMBL/GenBank/DDBJ databases">
        <title>Genome sequencing of Methyloceanibacter caenitepidi Gela4.</title>
        <authorList>
            <person name="Takeuchi M."/>
            <person name="Susumu S."/>
            <person name="Kamagata Y."/>
            <person name="Oshima K."/>
            <person name="Hattori M."/>
            <person name="Iwasaki W."/>
        </authorList>
    </citation>
    <scope>NUCLEOTIDE SEQUENCE [LARGE SCALE GENOMIC DNA]</scope>
    <source>
        <strain evidence="13 14">Gela4</strain>
    </source>
</reference>
<dbReference type="NCBIfam" id="TIGR02039">
    <property type="entry name" value="CysD"/>
    <property type="match status" value="1"/>
</dbReference>
<dbReference type="EC" id="2.7.7.4" evidence="2"/>
<evidence type="ECO:0000313" key="13">
    <source>
        <dbReference type="EMBL" id="BAQ17484.1"/>
    </source>
</evidence>
<accession>A0A0A8K652</accession>
<comment type="similarity">
    <text evidence="1">Belongs to the PAPS reductase family. CysD subfamily.</text>
</comment>
<dbReference type="InterPro" id="IPR002500">
    <property type="entry name" value="PAPS_reduct_dom"/>
</dbReference>
<dbReference type="Proteomes" id="UP000031643">
    <property type="component" value="Chromosome"/>
</dbReference>
<keyword evidence="6" id="KW-0547">Nucleotide-binding</keyword>